<sequence>MADLIKSVPVIVFGFFLIFTIKDLFVSHWNAEASNKDIPVTNLGSSKFMGPTLKILYCYSCGYRNAYEQYADMLNKRYPDLIVEGGLYPPSTYNSILAKILNIGKMLVISAILFDMDISRYLGRMASSWYWCRTNKIYSCALIFFICNFIEGNLISTGAFEITFNDVPVWSKIETGRIPQPPELFQIIERQMQFIEKTFEMKPEISFYE</sequence>
<gene>
    <name evidence="5" type="primary">8234230</name>
    <name evidence="4" type="ORF">Phum_PHUM136050</name>
</gene>
<protein>
    <recommendedName>
        <fullName evidence="7">SelT-like protein</fullName>
    </recommendedName>
</protein>
<keyword evidence="3" id="KW-0472">Membrane</keyword>
<evidence type="ECO:0008006" key="7">
    <source>
        <dbReference type="Google" id="ProtNLM"/>
    </source>
</evidence>
<accession>E0VEK9</accession>
<dbReference type="GO" id="GO:0045454">
    <property type="term" value="P:cell redox homeostasis"/>
    <property type="evidence" value="ECO:0007669"/>
    <property type="project" value="TreeGrafter"/>
</dbReference>
<dbReference type="Proteomes" id="UP000009046">
    <property type="component" value="Unassembled WGS sequence"/>
</dbReference>
<dbReference type="AlphaFoldDB" id="E0VEK9"/>
<dbReference type="Pfam" id="PF10262">
    <property type="entry name" value="Rdx"/>
    <property type="match status" value="1"/>
</dbReference>
<evidence type="ECO:0000313" key="6">
    <source>
        <dbReference type="Proteomes" id="UP000009046"/>
    </source>
</evidence>
<keyword evidence="3" id="KW-0812">Transmembrane</keyword>
<dbReference type="OrthoDB" id="60822at2759"/>
<reference evidence="5" key="3">
    <citation type="submission" date="2021-02" db="UniProtKB">
        <authorList>
            <consortium name="EnsemblMetazoa"/>
        </authorList>
    </citation>
    <scope>IDENTIFICATION</scope>
    <source>
        <strain evidence="5">USDA</strain>
    </source>
</reference>
<dbReference type="KEGG" id="phu:Phum_PHUM136050"/>
<feature type="transmembrane region" description="Helical" evidence="3">
    <location>
        <begin position="96"/>
        <end position="116"/>
    </location>
</feature>
<evidence type="ECO:0000256" key="3">
    <source>
        <dbReference type="SAM" id="Phobius"/>
    </source>
</evidence>
<dbReference type="EMBL" id="DS235093">
    <property type="protein sequence ID" value="EEB11815.1"/>
    <property type="molecule type" value="Genomic_DNA"/>
</dbReference>
<dbReference type="EnsemblMetazoa" id="PHUM136050-RA">
    <property type="protein sequence ID" value="PHUM136050-PA"/>
    <property type="gene ID" value="PHUM136050"/>
</dbReference>
<dbReference type="CTD" id="8234230"/>
<feature type="transmembrane region" description="Helical" evidence="3">
    <location>
        <begin position="7"/>
        <end position="26"/>
    </location>
</feature>
<dbReference type="GO" id="GO:0004791">
    <property type="term" value="F:thioredoxin-disulfide reductase (NADPH) activity"/>
    <property type="evidence" value="ECO:0007669"/>
    <property type="project" value="TreeGrafter"/>
</dbReference>
<keyword evidence="6" id="KW-1185">Reference proteome</keyword>
<dbReference type="InParanoid" id="E0VEK9"/>
<evidence type="ECO:0000256" key="1">
    <source>
        <dbReference type="ARBA" id="ARBA00022729"/>
    </source>
</evidence>
<dbReference type="eggNOG" id="KOG3286">
    <property type="taxonomic scope" value="Eukaryota"/>
</dbReference>
<dbReference type="Gene3D" id="3.40.30.10">
    <property type="entry name" value="Glutaredoxin"/>
    <property type="match status" value="1"/>
</dbReference>
<dbReference type="SUPFAM" id="SSF52833">
    <property type="entry name" value="Thioredoxin-like"/>
    <property type="match status" value="1"/>
</dbReference>
<dbReference type="InterPro" id="IPR019389">
    <property type="entry name" value="Selenoprotein_T"/>
</dbReference>
<keyword evidence="1" id="KW-0732">Signal</keyword>
<feature type="transmembrane region" description="Helical" evidence="3">
    <location>
        <begin position="137"/>
        <end position="160"/>
    </location>
</feature>
<reference evidence="4" key="1">
    <citation type="submission" date="2007-04" db="EMBL/GenBank/DDBJ databases">
        <title>Annotation of Pediculus humanus corporis strain USDA.</title>
        <authorList>
            <person name="Kirkness E."/>
            <person name="Hannick L."/>
            <person name="Hass B."/>
            <person name="Bruggner R."/>
            <person name="Lawson D."/>
            <person name="Bidwell S."/>
            <person name="Joardar V."/>
            <person name="Caler E."/>
            <person name="Walenz B."/>
            <person name="Inman J."/>
            <person name="Schobel S."/>
            <person name="Galinsky K."/>
            <person name="Amedeo P."/>
            <person name="Strausberg R."/>
        </authorList>
    </citation>
    <scope>NUCLEOTIDE SEQUENCE</scope>
    <source>
        <strain evidence="4">USDA</strain>
    </source>
</reference>
<dbReference type="EMBL" id="AAZO01001575">
    <property type="status" value="NOT_ANNOTATED_CDS"/>
    <property type="molecule type" value="Genomic_DNA"/>
</dbReference>
<dbReference type="NCBIfam" id="TIGR02174">
    <property type="entry name" value="CXXU_selWTH"/>
    <property type="match status" value="1"/>
</dbReference>
<reference evidence="4" key="2">
    <citation type="submission" date="2007-04" db="EMBL/GenBank/DDBJ databases">
        <title>The genome of the human body louse.</title>
        <authorList>
            <consortium name="The Human Body Louse Genome Consortium"/>
            <person name="Kirkness E."/>
            <person name="Walenz B."/>
            <person name="Hass B."/>
            <person name="Bruggner R."/>
            <person name="Strausberg R."/>
        </authorList>
    </citation>
    <scope>NUCLEOTIDE SEQUENCE</scope>
    <source>
        <strain evidence="4">USDA</strain>
    </source>
</reference>
<evidence type="ECO:0000256" key="2">
    <source>
        <dbReference type="ARBA" id="ARBA00023284"/>
    </source>
</evidence>
<organism>
    <name type="scientific">Pediculus humanus subsp. corporis</name>
    <name type="common">Body louse</name>
    <dbReference type="NCBI Taxonomy" id="121224"/>
    <lineage>
        <taxon>Eukaryota</taxon>
        <taxon>Metazoa</taxon>
        <taxon>Ecdysozoa</taxon>
        <taxon>Arthropoda</taxon>
        <taxon>Hexapoda</taxon>
        <taxon>Insecta</taxon>
        <taxon>Pterygota</taxon>
        <taxon>Neoptera</taxon>
        <taxon>Paraneoptera</taxon>
        <taxon>Psocodea</taxon>
        <taxon>Troctomorpha</taxon>
        <taxon>Phthiraptera</taxon>
        <taxon>Anoplura</taxon>
        <taxon>Pediculidae</taxon>
        <taxon>Pediculus</taxon>
    </lineage>
</organism>
<keyword evidence="3" id="KW-1133">Transmembrane helix</keyword>
<dbReference type="RefSeq" id="XP_002424553.1">
    <property type="nucleotide sequence ID" value="XM_002424508.1"/>
</dbReference>
<dbReference type="GeneID" id="8234230"/>
<dbReference type="InterPro" id="IPR011893">
    <property type="entry name" value="Selenoprotein_Rdx-typ"/>
</dbReference>
<dbReference type="STRING" id="121224.E0VEK9"/>
<dbReference type="PANTHER" id="PTHR13544">
    <property type="entry name" value="SELENOPROTEIN T"/>
    <property type="match status" value="1"/>
</dbReference>
<proteinExistence type="predicted"/>
<dbReference type="OMA" id="LKFQICC"/>
<name>E0VEK9_PEDHC</name>
<dbReference type="GO" id="GO:0005789">
    <property type="term" value="C:endoplasmic reticulum membrane"/>
    <property type="evidence" value="ECO:0007669"/>
    <property type="project" value="TreeGrafter"/>
</dbReference>
<dbReference type="FunCoup" id="E0VEK9">
    <property type="interactions" value="897"/>
</dbReference>
<dbReference type="PANTHER" id="PTHR13544:SF0">
    <property type="entry name" value="THIOREDOXIN REDUCTASE-LIKE SELENOPROTEIN T"/>
    <property type="match status" value="1"/>
</dbReference>
<dbReference type="VEuPathDB" id="VectorBase:PHUM136050"/>
<dbReference type="HOGENOM" id="CLU_113870_1_0_1"/>
<keyword evidence="2" id="KW-0676">Redox-active center</keyword>
<evidence type="ECO:0000313" key="5">
    <source>
        <dbReference type="EnsemblMetazoa" id="PHUM136050-PA"/>
    </source>
</evidence>
<evidence type="ECO:0000313" key="4">
    <source>
        <dbReference type="EMBL" id="EEB11815.1"/>
    </source>
</evidence>
<dbReference type="InterPro" id="IPR036249">
    <property type="entry name" value="Thioredoxin-like_sf"/>
</dbReference>